<gene>
    <name evidence="1" type="ORF">EYZ11_010370</name>
</gene>
<dbReference type="AlphaFoldDB" id="A0A4S3J5V0"/>
<name>A0A4S3J5V0_9EURO</name>
<comment type="caution">
    <text evidence="1">The sequence shown here is derived from an EMBL/GenBank/DDBJ whole genome shotgun (WGS) entry which is preliminary data.</text>
</comment>
<reference evidence="1 2" key="1">
    <citation type="submission" date="2019-03" db="EMBL/GenBank/DDBJ databases">
        <title>The genome sequence of a newly discovered highly antifungal drug resistant Aspergillus species, Aspergillus tanneri NIH 1004.</title>
        <authorList>
            <person name="Mounaud S."/>
            <person name="Singh I."/>
            <person name="Joardar V."/>
            <person name="Pakala S."/>
            <person name="Pakala S."/>
            <person name="Venepally P."/>
            <person name="Hoover J."/>
            <person name="Nierman W."/>
            <person name="Chung J."/>
            <person name="Losada L."/>
        </authorList>
    </citation>
    <scope>NUCLEOTIDE SEQUENCE [LARGE SCALE GENOMIC DNA]</scope>
    <source>
        <strain evidence="1 2">NIH1004</strain>
    </source>
</reference>
<dbReference type="VEuPathDB" id="FungiDB:EYZ11_010370"/>
<organism evidence="1 2">
    <name type="scientific">Aspergillus tanneri</name>
    <dbReference type="NCBI Taxonomy" id="1220188"/>
    <lineage>
        <taxon>Eukaryota</taxon>
        <taxon>Fungi</taxon>
        <taxon>Dikarya</taxon>
        <taxon>Ascomycota</taxon>
        <taxon>Pezizomycotina</taxon>
        <taxon>Eurotiomycetes</taxon>
        <taxon>Eurotiomycetidae</taxon>
        <taxon>Eurotiales</taxon>
        <taxon>Aspergillaceae</taxon>
        <taxon>Aspergillus</taxon>
        <taxon>Aspergillus subgen. Circumdati</taxon>
    </lineage>
</organism>
<dbReference type="EMBL" id="SOSA01000551">
    <property type="protein sequence ID" value="THC90175.1"/>
    <property type="molecule type" value="Genomic_DNA"/>
</dbReference>
<keyword evidence="2" id="KW-1185">Reference proteome</keyword>
<protein>
    <submittedName>
        <fullName evidence="1">Uncharacterized protein</fullName>
    </submittedName>
</protein>
<proteinExistence type="predicted"/>
<accession>A0A4S3J5V0</accession>
<evidence type="ECO:0000313" key="2">
    <source>
        <dbReference type="Proteomes" id="UP000308092"/>
    </source>
</evidence>
<evidence type="ECO:0000313" key="1">
    <source>
        <dbReference type="EMBL" id="THC90175.1"/>
    </source>
</evidence>
<dbReference type="Proteomes" id="UP000308092">
    <property type="component" value="Unassembled WGS sequence"/>
</dbReference>
<sequence length="28" mass="3329">MEREYGPSLTCDLPEVSDQVWYIGRLDR</sequence>